<evidence type="ECO:0000256" key="1">
    <source>
        <dbReference type="ARBA" id="ARBA00004328"/>
    </source>
</evidence>
<proteinExistence type="inferred from homology"/>
<reference evidence="6" key="1">
    <citation type="submission" date="2022-02" db="EMBL/GenBank/DDBJ databases">
        <title>Towards deciphering the DNA virus diversity associated with rodent species in the families Cricetidae and Heteromyidae.</title>
        <authorList>
            <person name="Lund M."/>
            <person name="Larsen B.B."/>
            <person name="Gryseels S."/>
            <person name="Kraberger S."/>
            <person name="Rowsey D.M."/>
            <person name="Steger L."/>
            <person name="Yule K.M."/>
            <person name="Upham N.S."/>
            <person name="Worobey M."/>
            <person name="Van Doorslaer K."/>
            <person name="Varsani A."/>
        </authorList>
    </citation>
    <scope>NUCLEOTIDE SEQUENCE</scope>
    <source>
        <strain evidence="6">UA08Rod_6488</strain>
    </source>
</reference>
<organism evidence="6">
    <name type="scientific">Sigmofec virus UA08Rod_6488</name>
    <dbReference type="NCBI Taxonomy" id="2929232"/>
    <lineage>
        <taxon>Viruses</taxon>
        <taxon>Monodnaviria</taxon>
        <taxon>Sangervirae</taxon>
        <taxon>Phixviricota</taxon>
        <taxon>Malgrandaviricetes</taxon>
        <taxon>Petitvirales</taxon>
        <taxon>Microviridae</taxon>
    </lineage>
</organism>
<dbReference type="Pfam" id="PF02305">
    <property type="entry name" value="Phage_F"/>
    <property type="match status" value="1"/>
</dbReference>
<accession>A0A976N1B8</accession>
<comment type="similarity">
    <text evidence="2">Belongs to the microviridae F protein family.</text>
</comment>
<dbReference type="InterPro" id="IPR003514">
    <property type="entry name" value="Microviridae_protein_F"/>
</dbReference>
<protein>
    <submittedName>
        <fullName evidence="6">Major capsid protein</fullName>
    </submittedName>
</protein>
<evidence type="ECO:0000256" key="4">
    <source>
        <dbReference type="ARBA" id="ARBA00022561"/>
    </source>
</evidence>
<dbReference type="InterPro" id="IPR016184">
    <property type="entry name" value="Capsid/spike_ssDNA_virus"/>
</dbReference>
<dbReference type="GO" id="GO:0039615">
    <property type="term" value="C:T=1 icosahedral viral capsid"/>
    <property type="evidence" value="ECO:0007669"/>
    <property type="project" value="UniProtKB-KW"/>
</dbReference>
<dbReference type="GO" id="GO:0005198">
    <property type="term" value="F:structural molecule activity"/>
    <property type="evidence" value="ECO:0007669"/>
    <property type="project" value="InterPro"/>
</dbReference>
<comment type="subcellular location">
    <subcellularLocation>
        <location evidence="1">Virion</location>
    </subcellularLocation>
</comment>
<evidence type="ECO:0000256" key="2">
    <source>
        <dbReference type="ARBA" id="ARBA00009963"/>
    </source>
</evidence>
<dbReference type="Gene3D" id="2.60.169.10">
    <property type="entry name" value="Microviridae F protein"/>
    <property type="match status" value="2"/>
</dbReference>
<evidence type="ECO:0000256" key="3">
    <source>
        <dbReference type="ARBA" id="ARBA00022431"/>
    </source>
</evidence>
<dbReference type="EMBL" id="OM869507">
    <property type="protein sequence ID" value="UPW40850.1"/>
    <property type="molecule type" value="Genomic_DNA"/>
</dbReference>
<evidence type="ECO:0000313" key="6">
    <source>
        <dbReference type="EMBL" id="UPW40850.1"/>
    </source>
</evidence>
<keyword evidence="5" id="KW-0946">Virion</keyword>
<keyword evidence="3" id="KW-1140">T=1 icosahedral capsid protein</keyword>
<sequence>MSSYTFNTIPTIHKRRSFQDLSRVITTSMSVGTLYPIAVREVVPGSTFKEVESHIARLTSSFRRPVMDNYYMDVWFFWTPSRILYDDFVCVFGENKKTAWSSVQEYQNPTYTTRQTVKSGTVADYLGMPLGLQPAGITSLPFRGFAEIYNEWFRNENVIDPMLVQKGSSTVNEQLNSNPWSPANYTGLPPKIAKKKDYFTSALPAPQKGSPVPISTNMDVPLKTTDDYYEVGDLRLGMLDALGDEKAYILTSYDSLNNPSDNGIVEVYDGGNLSTSGVVNATNLVASTSLLSSTNVNDLRLAFQTQRMLELDARAGTRYREYLLAHYGVSNSDARMQIPEYLGGKRCPLDTYQVAQTSSSTTSDKLGSLGAFGYGQGRSGYIKSFSEHGYVYCVAAIRYNHTYQQGLNKMWSRLKRNDYYDPLFAYLGEQPIWTSEIFASSQQSFKDNIFGYQEAWADYRYSPSMITGQARSDADNSLDVYHFADDYTNAPTLSQQFIEETPVYFDRTVDVASSAQDNFIVQFYFKSSGWLPMPVRSNPGLIDHTY</sequence>
<name>A0A976N1B8_9VIRU</name>
<keyword evidence="4" id="KW-0167">Capsid protein</keyword>
<evidence type="ECO:0000256" key="5">
    <source>
        <dbReference type="ARBA" id="ARBA00022844"/>
    </source>
</evidence>
<dbReference type="InterPro" id="IPR037002">
    <property type="entry name" value="Microviridae_protein_F_sf"/>
</dbReference>
<dbReference type="SUPFAM" id="SSF88645">
    <property type="entry name" value="ssDNA viruses"/>
    <property type="match status" value="1"/>
</dbReference>